<comment type="caution">
    <text evidence="2">The sequence shown here is derived from an EMBL/GenBank/DDBJ whole genome shotgun (WGS) entry which is preliminary data.</text>
</comment>
<dbReference type="OrthoDB" id="8809170at2"/>
<reference evidence="2 3" key="1">
    <citation type="submission" date="2018-09" db="EMBL/GenBank/DDBJ databases">
        <title>The draft genome of Acinetobacter spp. strains.</title>
        <authorList>
            <person name="Qin J."/>
            <person name="Feng Y."/>
            <person name="Zong Z."/>
        </authorList>
    </citation>
    <scope>NUCLEOTIDE SEQUENCE [LARGE SCALE GENOMIC DNA]</scope>
    <source>
        <strain evidence="2 3">WCHAc060115</strain>
    </source>
</reference>
<sequence>MSILISAPIRTGKTLRTIKHIFDELNKGRQVYTNIVGIKIDGVISVASSIADPFDWRNLPNGSVLVWDEAHEHPAFSEQDLLKNYELANRFEYDDQIEIILDDITLKPTEKKSKIEDIERKYKKALERKKEEIRDIGRALLLHGHFGIEIYFITQRVTKLNTDVLASVTTHYVMRRKFGWDQAIIWEFGEAMTTWSKSTAQIALNKTVWRFPKHLYKFYISSENHQVKQSYPKEVIMYACIALAFIGFGLFKGYQTGFFGIFGDKQQTVSTQSEDQNKQGEVEAIELPKDSKEALELEKLQAESLGLTVEQLRDLKNPEKRNQEIAEQQAQYNATYKISYNPADPYASKVDAQYQATSLPKFSGCIKFNGKYTAYTEQGTKINDINPSACKRLIDDGDRPYNYFKENNNAIVSQNYNLQTNQQAAEQNIQQIPMTREQFAKYQQYKDDTQKNQVDSHLQSRTINGANAL</sequence>
<name>A0A3A8EER5_9GAMM</name>
<proteinExistence type="predicted"/>
<dbReference type="Proteomes" id="UP000280405">
    <property type="component" value="Unassembled WGS sequence"/>
</dbReference>
<gene>
    <name evidence="2" type="ORF">D7V20_18080</name>
</gene>
<feature type="domain" description="Zona occludens toxin N-terminal" evidence="1">
    <location>
        <begin position="8"/>
        <end position="226"/>
    </location>
</feature>
<dbReference type="RefSeq" id="WP_120385310.1">
    <property type="nucleotide sequence ID" value="NZ_RAXT01000087.1"/>
</dbReference>
<dbReference type="EMBL" id="RAXT01000087">
    <property type="protein sequence ID" value="RKG33095.1"/>
    <property type="molecule type" value="Genomic_DNA"/>
</dbReference>
<dbReference type="InterPro" id="IPR008900">
    <property type="entry name" value="Zot_N"/>
</dbReference>
<keyword evidence="3" id="KW-1185">Reference proteome</keyword>
<accession>A0A3A8EER5</accession>
<evidence type="ECO:0000313" key="3">
    <source>
        <dbReference type="Proteomes" id="UP000280405"/>
    </source>
</evidence>
<dbReference type="InterPro" id="IPR027417">
    <property type="entry name" value="P-loop_NTPase"/>
</dbReference>
<dbReference type="Gene3D" id="3.40.50.300">
    <property type="entry name" value="P-loop containing nucleotide triphosphate hydrolases"/>
    <property type="match status" value="1"/>
</dbReference>
<evidence type="ECO:0000259" key="1">
    <source>
        <dbReference type="Pfam" id="PF05707"/>
    </source>
</evidence>
<dbReference type="Pfam" id="PF05707">
    <property type="entry name" value="Zot"/>
    <property type="match status" value="1"/>
</dbReference>
<protein>
    <recommendedName>
        <fullName evidence="1">Zona occludens toxin N-terminal domain-containing protein</fullName>
    </recommendedName>
</protein>
<evidence type="ECO:0000313" key="2">
    <source>
        <dbReference type="EMBL" id="RKG33095.1"/>
    </source>
</evidence>
<organism evidence="2 3">
    <name type="scientific">Acinetobacter rongchengensis</name>
    <dbReference type="NCBI Taxonomy" id="2419601"/>
    <lineage>
        <taxon>Bacteria</taxon>
        <taxon>Pseudomonadati</taxon>
        <taxon>Pseudomonadota</taxon>
        <taxon>Gammaproteobacteria</taxon>
        <taxon>Moraxellales</taxon>
        <taxon>Moraxellaceae</taxon>
        <taxon>Acinetobacter</taxon>
    </lineage>
</organism>
<dbReference type="AlphaFoldDB" id="A0A3A8EER5"/>